<feature type="domain" description="Mto1-like Mto2p-binding" evidence="8">
    <location>
        <begin position="1475"/>
        <end position="1525"/>
    </location>
</feature>
<dbReference type="InParanoid" id="A0A1V8SRC3"/>
<dbReference type="InterPro" id="IPR024545">
    <property type="entry name" value="Mto1-like_Mto2p-bd"/>
</dbReference>
<reference evidence="10" key="1">
    <citation type="submission" date="2017-03" db="EMBL/GenBank/DDBJ databases">
        <title>Genomes of endolithic fungi from Antarctica.</title>
        <authorList>
            <person name="Coleine C."/>
            <person name="Masonjones S."/>
            <person name="Stajich J.E."/>
        </authorList>
    </citation>
    <scope>NUCLEOTIDE SEQUENCE [LARGE SCALE GENOMIC DNA]</scope>
    <source>
        <strain evidence="10">CCFEE 5527</strain>
    </source>
</reference>
<evidence type="ECO:0000259" key="8">
    <source>
        <dbReference type="Pfam" id="PF12808"/>
    </source>
</evidence>
<sequence>MSGSGRDSTSSSPARRKPKKLEMRASRMSVDMKNFAMDSPSLARADSDERARQTFERKDSELSTLPVDENSFLRDTPSYVHRSDEPSDRLVHSDSANSLDEWTMRRHLMEDESSFLPETVPAPERDANAGADDTYLELGDQERRPQSSAAKAPSSRPGSGYDRSQMSASRRQLETPQSSHLRRTANVEASDTAESLAASMSPAEAASLRSVQRNGHSFNTNGDQSMDESMRSSPPSTPNGFRSSTPENNPQVHLSPGSAGTPTARDNLSPQSRHGGSVSGSQMSTPRRLRPSFFDTRHESHQSSTSTATTSSQLSGSDTTPGVDYALQTGGARPESSSVNSSMRASNVLNRLPSMASEMSFMTRDGESFPTLSRLAGAGATPFHRDRLSTRFEETEPVTPRANISHHDAPTDTVLAQRVESIQVPETIARDFRARNPSLMPDRRPASSDGAPATVGDRPRRTLTLKEQNGKIDKLSKENFDLKLKIHFLDSALRSHSDEGLQELIDKNVQCQTDLANERKESQALRRRMRELERKAKELEDTLAEAQRSKANRHIDSDDEDPTLQAEMHEEILYLRQQLDHSENEVTTLKEEMLTEKLDKRKMAEHMRSMAGNRAESNSGVQETMEMWQDLLNAETGRREQAEEDLRKLREELTSMRIERASPAVNRVDRRGLRNGTRGYGQDDNESEYTNGVNGSDSSHTMVEQLKHENADLRRDLGAQTSMLTSRNRERERLQQEIEDLKMLQRKSDGARSVAGESIFERSISRAHNRAPSRASEHTAVTEAERDDWDKKEGQLRDTNAELKLKYQELERTHNTHLQYVSALESDFQEMEQELAEANEDLKALVAERDEALQGAEELQAEYDKLEQEAMTEIDRLEKEVQQLSVQLQDALKRHQKTSTKLEHATDGYKGLQGELRDITQSVMSLEDEKQANVRTIETLEQQLGEAEEELQRWEEKCKEFADKNRKLEVTQESLHSEITFLREEQEGDKIKIGELEDALNAAQQSIQDEQEKMRDLEDEIVQERQQRDVLENQSKEEVQKVLDDLNTEGAKTKDELRKLRRNLSSKEVESSSWRQKLDELEQSLRHALGDANGTKQSWLSEIERLQRDLEQTATQLDRTKMDAADKDRLLRHRDGLLESTSLESRRLSDLLDKERGARKHDLEQFEKDSRGKASHMRTIAQHESRVLELETAYSQDKRKMSALETQYKDQLSERNTLLLALWHRLSTMCGQDWAASHALVNGEVPSAEVISRSLPNFNKNILQAVKKLESLLGDFKVRIRSTEKDLKKDYQTLEHNLELRMRRMDVLERAVKDTQSRLADEATIAAIQAAQNRPQANRSMSSKSVKGVNNDEANKLKSEIKLLKAELKFHRQHPSAMAQQLLNAHQHAQVGLGRDPAERRSSNATNSSLNTAASPKTASPARAIMSQLLRHHSTSAVEQLPSPTGPADAPPVPPLRTQNNILIPSQPIQPSEQRWIHRLKEMERRLKAEREARLLDRRGARQRLEEGRLENEELRYRLEEERARAGSVAGEGSEYEGEEGEGLGRYERDGREESGVEGSVD</sequence>
<dbReference type="Proteomes" id="UP000192596">
    <property type="component" value="Unassembled WGS sequence"/>
</dbReference>
<comment type="caution">
    <text evidence="9">The sequence shown here is derived from an EMBL/GenBank/DDBJ whole genome shotgun (WGS) entry which is preliminary data.</text>
</comment>
<keyword evidence="4" id="KW-0206">Cytoskeleton</keyword>
<feature type="compositionally biased region" description="Polar residues" evidence="6">
    <location>
        <begin position="1333"/>
        <end position="1345"/>
    </location>
</feature>
<evidence type="ECO:0008006" key="11">
    <source>
        <dbReference type="Google" id="ProtNLM"/>
    </source>
</evidence>
<feature type="compositionally biased region" description="Low complexity" evidence="6">
    <location>
        <begin position="336"/>
        <end position="345"/>
    </location>
</feature>
<feature type="coiled-coil region" evidence="5">
    <location>
        <begin position="625"/>
        <end position="659"/>
    </location>
</feature>
<keyword evidence="10" id="KW-1185">Reference proteome</keyword>
<dbReference type="OrthoDB" id="10255000at2759"/>
<dbReference type="GO" id="GO:0072686">
    <property type="term" value="C:mitotic spindle"/>
    <property type="evidence" value="ECO:0007669"/>
    <property type="project" value="TreeGrafter"/>
</dbReference>
<dbReference type="GO" id="GO:0005876">
    <property type="term" value="C:spindle microtubule"/>
    <property type="evidence" value="ECO:0007669"/>
    <property type="project" value="TreeGrafter"/>
</dbReference>
<feature type="compositionally biased region" description="Polar residues" evidence="6">
    <location>
        <begin position="231"/>
        <end position="285"/>
    </location>
</feature>
<feature type="region of interest" description="Disordered" evidence="6">
    <location>
        <begin position="1434"/>
        <end position="1453"/>
    </location>
</feature>
<dbReference type="PANTHER" id="PTHR47970:SF12">
    <property type="entry name" value="KINESIN FAMILY MEMBER 11"/>
    <property type="match status" value="1"/>
</dbReference>
<feature type="coiled-coil region" evidence="5">
    <location>
        <begin position="465"/>
        <end position="592"/>
    </location>
</feature>
<dbReference type="STRING" id="1507870.A0A1V8SRC3"/>
<evidence type="ECO:0000256" key="1">
    <source>
        <dbReference type="ARBA" id="ARBA00004245"/>
    </source>
</evidence>
<dbReference type="GO" id="GO:0005815">
    <property type="term" value="C:microtubule organizing center"/>
    <property type="evidence" value="ECO:0007669"/>
    <property type="project" value="InterPro"/>
</dbReference>
<keyword evidence="3" id="KW-0505">Motor protein</keyword>
<dbReference type="EMBL" id="NAJO01000030">
    <property type="protein sequence ID" value="OQO01725.1"/>
    <property type="molecule type" value="Genomic_DNA"/>
</dbReference>
<proteinExistence type="predicted"/>
<protein>
    <recommendedName>
        <fullName evidence="11">Centrosomin N-terminal motif 1 domain-containing protein</fullName>
    </recommendedName>
</protein>
<feature type="compositionally biased region" description="Polar residues" evidence="6">
    <location>
        <begin position="688"/>
        <end position="702"/>
    </location>
</feature>
<dbReference type="Pfam" id="PF12808">
    <property type="entry name" value="Mto2_bdg"/>
    <property type="match status" value="1"/>
</dbReference>
<feature type="compositionally biased region" description="Low complexity" evidence="6">
    <location>
        <begin position="1"/>
        <end position="12"/>
    </location>
</feature>
<dbReference type="GO" id="GO:0090307">
    <property type="term" value="P:mitotic spindle assembly"/>
    <property type="evidence" value="ECO:0007669"/>
    <property type="project" value="TreeGrafter"/>
</dbReference>
<feature type="compositionally biased region" description="Basic and acidic residues" evidence="6">
    <location>
        <begin position="1543"/>
        <end position="1555"/>
    </location>
</feature>
<feature type="compositionally biased region" description="Low complexity" evidence="6">
    <location>
        <begin position="302"/>
        <end position="317"/>
    </location>
</feature>
<evidence type="ECO:0000256" key="2">
    <source>
        <dbReference type="ARBA" id="ARBA00022490"/>
    </source>
</evidence>
<feature type="compositionally biased region" description="Basic and acidic residues" evidence="6">
    <location>
        <begin position="705"/>
        <end position="717"/>
    </location>
</feature>
<dbReference type="InterPro" id="IPR047149">
    <property type="entry name" value="KIF11-like"/>
</dbReference>
<organism evidence="9 10">
    <name type="scientific">Cryoendolithus antarcticus</name>
    <dbReference type="NCBI Taxonomy" id="1507870"/>
    <lineage>
        <taxon>Eukaryota</taxon>
        <taxon>Fungi</taxon>
        <taxon>Dikarya</taxon>
        <taxon>Ascomycota</taxon>
        <taxon>Pezizomycotina</taxon>
        <taxon>Dothideomycetes</taxon>
        <taxon>Dothideomycetidae</taxon>
        <taxon>Cladosporiales</taxon>
        <taxon>Cladosporiaceae</taxon>
        <taxon>Cryoendolithus</taxon>
    </lineage>
</organism>
<comment type="subcellular location">
    <subcellularLocation>
        <location evidence="1">Cytoplasm</location>
        <location evidence="1">Cytoskeleton</location>
    </subcellularLocation>
</comment>
<keyword evidence="2" id="KW-0963">Cytoplasm</keyword>
<feature type="compositionally biased region" description="Polar residues" evidence="6">
    <location>
        <begin position="162"/>
        <end position="179"/>
    </location>
</feature>
<feature type="compositionally biased region" description="Polar residues" evidence="6">
    <location>
        <begin position="209"/>
        <end position="224"/>
    </location>
</feature>
<feature type="region of interest" description="Disordered" evidence="6">
    <location>
        <begin position="113"/>
        <end position="345"/>
    </location>
</feature>
<evidence type="ECO:0000259" key="7">
    <source>
        <dbReference type="Pfam" id="PF07989"/>
    </source>
</evidence>
<evidence type="ECO:0000313" key="9">
    <source>
        <dbReference type="EMBL" id="OQO01725.1"/>
    </source>
</evidence>
<feature type="region of interest" description="Disordered" evidence="6">
    <location>
        <begin position="1"/>
        <end position="99"/>
    </location>
</feature>
<dbReference type="Pfam" id="PF07989">
    <property type="entry name" value="Cnn_1N"/>
    <property type="match status" value="1"/>
</dbReference>
<feature type="region of interest" description="Disordered" evidence="6">
    <location>
        <begin position="765"/>
        <end position="790"/>
    </location>
</feature>
<feature type="region of interest" description="Disordered" evidence="6">
    <location>
        <begin position="1522"/>
        <end position="1562"/>
    </location>
</feature>
<feature type="region of interest" description="Disordered" evidence="6">
    <location>
        <begin position="437"/>
        <end position="457"/>
    </location>
</feature>
<evidence type="ECO:0000256" key="6">
    <source>
        <dbReference type="SAM" id="MobiDB-lite"/>
    </source>
</evidence>
<feature type="region of interest" description="Disordered" evidence="6">
    <location>
        <begin position="671"/>
        <end position="731"/>
    </location>
</feature>
<feature type="coiled-coil region" evidence="5">
    <location>
        <begin position="793"/>
        <end position="1123"/>
    </location>
</feature>
<keyword evidence="5" id="KW-0175">Coiled coil</keyword>
<dbReference type="InterPro" id="IPR012943">
    <property type="entry name" value="Cnn_1N"/>
</dbReference>
<feature type="compositionally biased region" description="Low complexity" evidence="6">
    <location>
        <begin position="1403"/>
        <end position="1415"/>
    </location>
</feature>
<feature type="region of interest" description="Disordered" evidence="6">
    <location>
        <begin position="1331"/>
        <end position="1353"/>
    </location>
</feature>
<evidence type="ECO:0000256" key="3">
    <source>
        <dbReference type="ARBA" id="ARBA00023175"/>
    </source>
</evidence>
<feature type="domain" description="Centrosomin N-terminal motif 1" evidence="7">
    <location>
        <begin position="464"/>
        <end position="535"/>
    </location>
</feature>
<name>A0A1V8SRC3_9PEZI</name>
<feature type="compositionally biased region" description="Basic and acidic residues" evidence="6">
    <location>
        <begin position="81"/>
        <end position="92"/>
    </location>
</feature>
<evidence type="ECO:0000313" key="10">
    <source>
        <dbReference type="Proteomes" id="UP000192596"/>
    </source>
</evidence>
<feature type="region of interest" description="Disordered" evidence="6">
    <location>
        <begin position="1389"/>
        <end position="1420"/>
    </location>
</feature>
<accession>A0A1V8SRC3</accession>
<dbReference type="GO" id="GO:0008574">
    <property type="term" value="F:plus-end-directed microtubule motor activity"/>
    <property type="evidence" value="ECO:0007669"/>
    <property type="project" value="TreeGrafter"/>
</dbReference>
<dbReference type="GO" id="GO:0051231">
    <property type="term" value="P:spindle elongation"/>
    <property type="evidence" value="ECO:0007669"/>
    <property type="project" value="TreeGrafter"/>
</dbReference>
<dbReference type="PANTHER" id="PTHR47970">
    <property type="entry name" value="KINESIN-LIKE PROTEIN KIF11"/>
    <property type="match status" value="1"/>
</dbReference>
<evidence type="ECO:0000256" key="5">
    <source>
        <dbReference type="SAM" id="Coils"/>
    </source>
</evidence>
<feature type="compositionally biased region" description="Basic and acidic residues" evidence="6">
    <location>
        <begin position="45"/>
        <end position="61"/>
    </location>
</feature>
<dbReference type="SUPFAM" id="SSF57997">
    <property type="entry name" value="Tropomyosin"/>
    <property type="match status" value="1"/>
</dbReference>
<evidence type="ECO:0000256" key="4">
    <source>
        <dbReference type="ARBA" id="ARBA00023212"/>
    </source>
</evidence>
<gene>
    <name evidence="9" type="ORF">B0A48_12762</name>
</gene>